<dbReference type="GO" id="GO:0034553">
    <property type="term" value="P:mitochondrial respiratory chain complex II assembly"/>
    <property type="evidence" value="ECO:0007669"/>
    <property type="project" value="UniProtKB-UniRule"/>
</dbReference>
<protein>
    <recommendedName>
        <fullName evidence="6">Succinate dehydrogenase assembly factor 3</fullName>
        <shortName evidence="6">SDH assembly factor 3</shortName>
        <shortName evidence="6">SDHAF3</shortName>
    </recommendedName>
</protein>
<accession>A0A058Z9E7</accession>
<dbReference type="STRING" id="691883.A0A058Z9E7"/>
<dbReference type="GeneID" id="20526605"/>
<name>A0A058Z9E7_FONAL</name>
<reference evidence="7" key="1">
    <citation type="submission" date="2013-04" db="EMBL/GenBank/DDBJ databases">
        <title>The Genome Sequence of Fonticula alba ATCC 38817.</title>
        <authorList>
            <consortium name="The Broad Institute Genomics Platform"/>
            <person name="Russ C."/>
            <person name="Cuomo C."/>
            <person name="Burger G."/>
            <person name="Gray M.W."/>
            <person name="Holland P.W.H."/>
            <person name="King N."/>
            <person name="Lang F.B.F."/>
            <person name="Roger A.J."/>
            <person name="Ruiz-Trillo I."/>
            <person name="Brown M."/>
            <person name="Walker B."/>
            <person name="Young S."/>
            <person name="Zeng Q."/>
            <person name="Gargeya S."/>
            <person name="Fitzgerald M."/>
            <person name="Haas B."/>
            <person name="Abouelleil A."/>
            <person name="Allen A.W."/>
            <person name="Alvarado L."/>
            <person name="Arachchi H.M."/>
            <person name="Berlin A.M."/>
            <person name="Chapman S.B."/>
            <person name="Gainer-Dewar J."/>
            <person name="Goldberg J."/>
            <person name="Griggs A."/>
            <person name="Gujja S."/>
            <person name="Hansen M."/>
            <person name="Howarth C."/>
            <person name="Imamovic A."/>
            <person name="Ireland A."/>
            <person name="Larimer J."/>
            <person name="McCowan C."/>
            <person name="Murphy C."/>
            <person name="Pearson M."/>
            <person name="Poon T.W."/>
            <person name="Priest M."/>
            <person name="Roberts A."/>
            <person name="Saif S."/>
            <person name="Shea T."/>
            <person name="Sisk P."/>
            <person name="Sykes S."/>
            <person name="Wortman J."/>
            <person name="Nusbaum C."/>
            <person name="Birren B."/>
        </authorList>
    </citation>
    <scope>NUCLEOTIDE SEQUENCE [LARGE SCALE GENOMIC DNA]</scope>
    <source>
        <strain evidence="7">ATCC 38817</strain>
    </source>
</reference>
<dbReference type="eggNOG" id="KOG4100">
    <property type="taxonomic scope" value="Eukaryota"/>
</dbReference>
<evidence type="ECO:0000313" key="8">
    <source>
        <dbReference type="Proteomes" id="UP000030693"/>
    </source>
</evidence>
<dbReference type="EMBL" id="KB932203">
    <property type="protein sequence ID" value="KCV70934.1"/>
    <property type="molecule type" value="Genomic_DNA"/>
</dbReference>
<comment type="function">
    <text evidence="6">Plays an essential role in the assembly of succinate dehydrogenase (SDH), an enzyme complex (also referred to as respiratory complex II) that is a component of both the tricarboxylic acid (TCA) cycle and the mitochondrial electron transport chain, and which couples the oxidation of succinate to fumarate with the reduction of ubiquinone (coenzyme Q) to ubiquinol. Promotes maturation of the iron-sulfur protein subunit of the SDH catalytic dimer, protecting it from the deleterious effects of oxidants. May act together with SDHAF1.</text>
</comment>
<evidence type="ECO:0000256" key="5">
    <source>
        <dbReference type="ARBA" id="ARBA00023186"/>
    </source>
</evidence>
<comment type="subcellular location">
    <subcellularLocation>
        <location evidence="1 6">Mitochondrion matrix</location>
    </subcellularLocation>
</comment>
<sequence length="113" mass="12863">MSHPALNSAVKNFPALTLYRQILRAHRALPMNLAAIGNAYVRDEFRRHKEADPKYVAGFMAAWTDYLISLESQLKADRHRVGTHLDMNTLDKMSDEQIGQLSELKEESVKPVL</sequence>
<dbReference type="InterPro" id="IPR008381">
    <property type="entry name" value="SDHAF3/Sdh7"/>
</dbReference>
<dbReference type="GO" id="GO:0006105">
    <property type="term" value="P:succinate metabolic process"/>
    <property type="evidence" value="ECO:0007669"/>
    <property type="project" value="TreeGrafter"/>
</dbReference>
<keyword evidence="3" id="KW-0809">Transit peptide</keyword>
<dbReference type="RefSeq" id="XP_009494057.1">
    <property type="nucleotide sequence ID" value="XM_009495782.1"/>
</dbReference>
<evidence type="ECO:0000256" key="4">
    <source>
        <dbReference type="ARBA" id="ARBA00023128"/>
    </source>
</evidence>
<dbReference type="PANTHER" id="PTHR13137">
    <property type="entry name" value="DC11 ACN9 HOMOLOG"/>
    <property type="match status" value="1"/>
</dbReference>
<evidence type="ECO:0000313" key="7">
    <source>
        <dbReference type="EMBL" id="KCV70934.1"/>
    </source>
</evidence>
<gene>
    <name evidence="7" type="ORF">H696_01880</name>
</gene>
<dbReference type="OrthoDB" id="278329at2759"/>
<dbReference type="Pfam" id="PF13233">
    <property type="entry name" value="Complex1_LYR_2"/>
    <property type="match status" value="1"/>
</dbReference>
<keyword evidence="4 6" id="KW-0496">Mitochondrion</keyword>
<proteinExistence type="inferred from homology"/>
<evidence type="ECO:0000256" key="3">
    <source>
        <dbReference type="ARBA" id="ARBA00022946"/>
    </source>
</evidence>
<comment type="similarity">
    <text evidence="2 6">Belongs to the complex I LYR family. SDHAF3 subfamily.</text>
</comment>
<evidence type="ECO:0000256" key="1">
    <source>
        <dbReference type="ARBA" id="ARBA00004305"/>
    </source>
</evidence>
<dbReference type="OMA" id="WQQTNEN"/>
<dbReference type="GO" id="GO:0005758">
    <property type="term" value="C:mitochondrial intermembrane space"/>
    <property type="evidence" value="ECO:0007669"/>
    <property type="project" value="TreeGrafter"/>
</dbReference>
<evidence type="ECO:0000256" key="6">
    <source>
        <dbReference type="RuleBase" id="RU368039"/>
    </source>
</evidence>
<dbReference type="Proteomes" id="UP000030693">
    <property type="component" value="Unassembled WGS sequence"/>
</dbReference>
<dbReference type="PANTHER" id="PTHR13137:SF6">
    <property type="entry name" value="SUCCINATE DEHYDROGENASE ASSEMBLY FACTOR 3, MITOCHONDRIAL"/>
    <property type="match status" value="1"/>
</dbReference>
<organism evidence="7">
    <name type="scientific">Fonticula alba</name>
    <name type="common">Slime mold</name>
    <dbReference type="NCBI Taxonomy" id="691883"/>
    <lineage>
        <taxon>Eukaryota</taxon>
        <taxon>Rotosphaerida</taxon>
        <taxon>Fonticulaceae</taxon>
        <taxon>Fonticula</taxon>
    </lineage>
</organism>
<dbReference type="AlphaFoldDB" id="A0A058Z9E7"/>
<dbReference type="CDD" id="cd20270">
    <property type="entry name" value="Complex1_LYR_SDHAF3_LYRM10"/>
    <property type="match status" value="1"/>
</dbReference>
<dbReference type="GO" id="GO:0005759">
    <property type="term" value="C:mitochondrial matrix"/>
    <property type="evidence" value="ECO:0007669"/>
    <property type="project" value="UniProtKB-SubCell"/>
</dbReference>
<keyword evidence="5 6" id="KW-0143">Chaperone</keyword>
<keyword evidence="8" id="KW-1185">Reference proteome</keyword>
<evidence type="ECO:0000256" key="2">
    <source>
        <dbReference type="ARBA" id="ARBA00006020"/>
    </source>
</evidence>
<comment type="subunit">
    <text evidence="6">Interacts with the iron-sulfur protein subunit within the SDH catalytic dimer.</text>
</comment>